<comment type="similarity">
    <text evidence="1">Belongs to the pancreatic ribonuclease family.</text>
</comment>
<dbReference type="InterPro" id="IPR023412">
    <property type="entry name" value="RNaseA_domain"/>
</dbReference>
<protein>
    <recommendedName>
        <fullName evidence="3">Ribonuclease A-domain domain-containing protein</fullName>
    </recommendedName>
</protein>
<feature type="domain" description="Ribonuclease A-domain" evidence="3">
    <location>
        <begin position="41"/>
        <end position="127"/>
    </location>
</feature>
<comment type="caution">
    <text evidence="4">The sequence shown here is derived from an EMBL/GenBank/DDBJ whole genome shotgun (WGS) entry which is preliminary data.</text>
</comment>
<dbReference type="GO" id="GO:0050830">
    <property type="term" value="P:defense response to Gram-positive bacterium"/>
    <property type="evidence" value="ECO:0007669"/>
    <property type="project" value="TreeGrafter"/>
</dbReference>
<proteinExistence type="inferred from homology"/>
<feature type="domain" description="Ribonuclease A-domain" evidence="3">
    <location>
        <begin position="306"/>
        <end position="418"/>
    </location>
</feature>
<evidence type="ECO:0000313" key="4">
    <source>
        <dbReference type="EMBL" id="KAK3508855.1"/>
    </source>
</evidence>
<dbReference type="Pfam" id="PF00074">
    <property type="entry name" value="RnaseA"/>
    <property type="match status" value="3"/>
</dbReference>
<dbReference type="InterPro" id="IPR036816">
    <property type="entry name" value="RNaseA-like_dom_sf"/>
</dbReference>
<keyword evidence="2" id="KW-0472">Membrane</keyword>
<feature type="transmembrane region" description="Helical" evidence="2">
    <location>
        <begin position="197"/>
        <end position="216"/>
    </location>
</feature>
<dbReference type="InterPro" id="IPR001427">
    <property type="entry name" value="RNaseA"/>
</dbReference>
<evidence type="ECO:0000256" key="2">
    <source>
        <dbReference type="SAM" id="Phobius"/>
    </source>
</evidence>
<name>A0AAE0PW97_9TELE</name>
<reference evidence="4" key="1">
    <citation type="submission" date="2023-06" db="EMBL/GenBank/DDBJ databases">
        <title>Male Hemibagrus guttatus genome.</title>
        <authorList>
            <person name="Bian C."/>
        </authorList>
    </citation>
    <scope>NUCLEOTIDE SEQUENCE</scope>
    <source>
        <strain evidence="4">Male_cb2023</strain>
        <tissue evidence="4">Muscle</tissue>
    </source>
</reference>
<dbReference type="SUPFAM" id="SSF54076">
    <property type="entry name" value="RNase A-like"/>
    <property type="match status" value="3"/>
</dbReference>
<dbReference type="AlphaFoldDB" id="A0AAE0PW97"/>
<dbReference type="Proteomes" id="UP001274896">
    <property type="component" value="Unassembled WGS sequence"/>
</dbReference>
<keyword evidence="2" id="KW-0812">Transmembrane</keyword>
<dbReference type="GO" id="GO:0003676">
    <property type="term" value="F:nucleic acid binding"/>
    <property type="evidence" value="ECO:0007669"/>
    <property type="project" value="InterPro"/>
</dbReference>
<dbReference type="PANTHER" id="PTHR11437">
    <property type="entry name" value="RIBONUCLEASE"/>
    <property type="match status" value="1"/>
</dbReference>
<organism evidence="4 5">
    <name type="scientific">Hemibagrus guttatus</name>
    <dbReference type="NCBI Taxonomy" id="175788"/>
    <lineage>
        <taxon>Eukaryota</taxon>
        <taxon>Metazoa</taxon>
        <taxon>Chordata</taxon>
        <taxon>Craniata</taxon>
        <taxon>Vertebrata</taxon>
        <taxon>Euteleostomi</taxon>
        <taxon>Actinopterygii</taxon>
        <taxon>Neopterygii</taxon>
        <taxon>Teleostei</taxon>
        <taxon>Ostariophysi</taxon>
        <taxon>Siluriformes</taxon>
        <taxon>Bagridae</taxon>
        <taxon>Hemibagrus</taxon>
    </lineage>
</organism>
<sequence length="419" mass="48031">MEMFESYTKYTTVLEIYNIIMEMRVFGLVLLLVLSVALPAEAQNWQAFQRKHIYLRMTEPYCTRKIEIEHINPPGTCKYSNSFIKATAEQVMAICRGGGRPVGGNLYESDFRFNVVTCIQKTRLAVLLWLLQSSESRTRLELDHLWMPPELAQSLCDSGKKQTGNNSDQFSMTAALPVVQLHLTSICYRFYDIIMEMRVFGLVLLLVLSIALPAEAQTWREFRKKHIYRHMTEPYCTRKIKNENINPPGTCKYRNSFIKATAEQVMAICQNAGRRVHGNLYKNIIMEMRVFGLVLLLVLSVALPAEAQTWQAFQRKHIYLRMTGPDCTRKIEIENINPPGTCRPVNSFIKATAEQVMAICRGGGRPVGGNLYESDFRFNVVTCIQNTSTPCTYSGRQSPKYITVVCERGYPVHYQRERS</sequence>
<keyword evidence="2" id="KW-1133">Transmembrane helix</keyword>
<evidence type="ECO:0000259" key="3">
    <source>
        <dbReference type="SMART" id="SM00092"/>
    </source>
</evidence>
<dbReference type="EMBL" id="JAUCMX010000027">
    <property type="protein sequence ID" value="KAK3508855.1"/>
    <property type="molecule type" value="Genomic_DNA"/>
</dbReference>
<dbReference type="GO" id="GO:0004540">
    <property type="term" value="F:RNA nuclease activity"/>
    <property type="evidence" value="ECO:0007669"/>
    <property type="project" value="TreeGrafter"/>
</dbReference>
<dbReference type="Gene3D" id="3.10.130.10">
    <property type="entry name" value="Ribonuclease A-like domain"/>
    <property type="match status" value="3"/>
</dbReference>
<accession>A0AAE0PW97</accession>
<gene>
    <name evidence="4" type="ORF">QTP70_010513</name>
</gene>
<dbReference type="SMART" id="SM00092">
    <property type="entry name" value="RNAse_Pc"/>
    <property type="match status" value="2"/>
</dbReference>
<evidence type="ECO:0000313" key="5">
    <source>
        <dbReference type="Proteomes" id="UP001274896"/>
    </source>
</evidence>
<feature type="transmembrane region" description="Helical" evidence="2">
    <location>
        <begin position="284"/>
        <end position="305"/>
    </location>
</feature>
<evidence type="ECO:0000256" key="1">
    <source>
        <dbReference type="ARBA" id="ARBA00005600"/>
    </source>
</evidence>
<keyword evidence="5" id="KW-1185">Reference proteome</keyword>